<dbReference type="EMBL" id="JAANYN010000007">
    <property type="protein sequence ID" value="NHE58457.1"/>
    <property type="molecule type" value="Genomic_DNA"/>
</dbReference>
<dbReference type="InterPro" id="IPR001296">
    <property type="entry name" value="Glyco_trans_1"/>
</dbReference>
<evidence type="ECO:0000259" key="1">
    <source>
        <dbReference type="Pfam" id="PF00534"/>
    </source>
</evidence>
<dbReference type="Gene3D" id="3.40.50.2000">
    <property type="entry name" value="Glycogen Phosphorylase B"/>
    <property type="match status" value="2"/>
</dbReference>
<dbReference type="Proteomes" id="UP000649799">
    <property type="component" value="Unassembled WGS sequence"/>
</dbReference>
<protein>
    <submittedName>
        <fullName evidence="3">Glycosyltransferase family 4 protein</fullName>
    </submittedName>
</protein>
<dbReference type="RefSeq" id="WP_166148867.1">
    <property type="nucleotide sequence ID" value="NZ_JAANYN010000007.1"/>
</dbReference>
<dbReference type="Pfam" id="PF13579">
    <property type="entry name" value="Glyco_trans_4_4"/>
    <property type="match status" value="1"/>
</dbReference>
<keyword evidence="4" id="KW-1185">Reference proteome</keyword>
<name>A0ABX0HD93_9BACT</name>
<dbReference type="PANTHER" id="PTHR12526:SF638">
    <property type="entry name" value="SPORE COAT PROTEIN SA"/>
    <property type="match status" value="1"/>
</dbReference>
<feature type="domain" description="Glycosyltransferase subfamily 4-like N-terminal" evidence="2">
    <location>
        <begin position="16"/>
        <end position="186"/>
    </location>
</feature>
<evidence type="ECO:0000259" key="2">
    <source>
        <dbReference type="Pfam" id="PF13579"/>
    </source>
</evidence>
<proteinExistence type="predicted"/>
<comment type="caution">
    <text evidence="3">The sequence shown here is derived from an EMBL/GenBank/DDBJ whole genome shotgun (WGS) entry which is preliminary data.</text>
</comment>
<evidence type="ECO:0000313" key="4">
    <source>
        <dbReference type="Proteomes" id="UP000649799"/>
    </source>
</evidence>
<organism evidence="3 4">
    <name type="scientific">Cyclobacterium plantarum</name>
    <dbReference type="NCBI Taxonomy" id="2716263"/>
    <lineage>
        <taxon>Bacteria</taxon>
        <taxon>Pseudomonadati</taxon>
        <taxon>Bacteroidota</taxon>
        <taxon>Cytophagia</taxon>
        <taxon>Cytophagales</taxon>
        <taxon>Cyclobacteriaceae</taxon>
        <taxon>Cyclobacterium</taxon>
    </lineage>
</organism>
<evidence type="ECO:0000313" key="3">
    <source>
        <dbReference type="EMBL" id="NHE58457.1"/>
    </source>
</evidence>
<sequence>MRIIYIHQYYLTPGQGGAIRSYHLTQGMSAEGLTVEVITAYNGKNYGIRWDGKVKVHLLPVSYDNKFNTLQRLWSFYSFVRQAKSLIKKEDLPDLFYITSTPLSTGEIGIWARKKWSIPFVFEVRDLWPEAPVQVKQIQNRLLKKWLYGLEYKIYRKARGIVALSPGIQDYVKKLVPEKSVEMVPNFSDTDFFSRKEMETQSRDFVSQPLTLIYAGAIGQVNGLYQYLELAAAATKHRKNWRFQLMGKGNQLEALKRDAKANALDRVEFLPFGDKAEVRERMKKADFAYISFLPLKVLELSSPNKFFDALAMGLPVVVNFKGWIWEMIEGNGIGFYHDCFNHESLIGSLENLENSPQLMNEMNLKARKLAEERFDKHLMISRILKIVKGLGNPSGSTSPGLVP</sequence>
<accession>A0ABX0HD93</accession>
<gene>
    <name evidence="3" type="ORF">G9Q97_16735</name>
</gene>
<reference evidence="3 4" key="1">
    <citation type="submission" date="2020-03" db="EMBL/GenBank/DDBJ databases">
        <title>Cyclobacterium plantarum sp. nov., a marine bacterium isolated from a coastal-marine wetland.</title>
        <authorList>
            <person name="Sanchez-Porro C."/>
            <person name="Ventosa A."/>
            <person name="Amoozegar M."/>
        </authorList>
    </citation>
    <scope>NUCLEOTIDE SEQUENCE [LARGE SCALE GENOMIC DNA]</scope>
    <source>
        <strain evidence="3 4">GBPx2</strain>
    </source>
</reference>
<dbReference type="InterPro" id="IPR028098">
    <property type="entry name" value="Glyco_trans_4-like_N"/>
</dbReference>
<dbReference type="SUPFAM" id="SSF53756">
    <property type="entry name" value="UDP-Glycosyltransferase/glycogen phosphorylase"/>
    <property type="match status" value="1"/>
</dbReference>
<dbReference type="Pfam" id="PF00534">
    <property type="entry name" value="Glycos_transf_1"/>
    <property type="match status" value="1"/>
</dbReference>
<feature type="domain" description="Glycosyl transferase family 1" evidence="1">
    <location>
        <begin position="201"/>
        <end position="368"/>
    </location>
</feature>
<dbReference type="PANTHER" id="PTHR12526">
    <property type="entry name" value="GLYCOSYLTRANSFERASE"/>
    <property type="match status" value="1"/>
</dbReference>
<dbReference type="CDD" id="cd03794">
    <property type="entry name" value="GT4_WbuB-like"/>
    <property type="match status" value="1"/>
</dbReference>